<dbReference type="AlphaFoldDB" id="A0A542ZQN6"/>
<gene>
    <name evidence="2" type="ORF">FB460_0456</name>
</gene>
<feature type="transmembrane region" description="Helical" evidence="1">
    <location>
        <begin position="145"/>
        <end position="164"/>
    </location>
</feature>
<keyword evidence="1" id="KW-0812">Transmembrane</keyword>
<evidence type="ECO:0000256" key="1">
    <source>
        <dbReference type="SAM" id="Phobius"/>
    </source>
</evidence>
<accession>A0A542ZQN6</accession>
<comment type="caution">
    <text evidence="2">The sequence shown here is derived from an EMBL/GenBank/DDBJ whole genome shotgun (WGS) entry which is preliminary data.</text>
</comment>
<organism evidence="2 3">
    <name type="scientific">Propioniferax innocua</name>
    <dbReference type="NCBI Taxonomy" id="1753"/>
    <lineage>
        <taxon>Bacteria</taxon>
        <taxon>Bacillati</taxon>
        <taxon>Actinomycetota</taxon>
        <taxon>Actinomycetes</taxon>
        <taxon>Propionibacteriales</taxon>
        <taxon>Propionibacteriaceae</taxon>
        <taxon>Propioniferax</taxon>
    </lineage>
</organism>
<protein>
    <recommendedName>
        <fullName evidence="4">RsiW-degrading membrane proteinase PrsW (M82 family)</fullName>
    </recommendedName>
</protein>
<evidence type="ECO:0000313" key="2">
    <source>
        <dbReference type="EMBL" id="TQL62671.1"/>
    </source>
</evidence>
<feature type="transmembrane region" description="Helical" evidence="1">
    <location>
        <begin position="297"/>
        <end position="315"/>
    </location>
</feature>
<reference evidence="2 3" key="1">
    <citation type="submission" date="2019-06" db="EMBL/GenBank/DDBJ databases">
        <title>Sequencing the genomes of 1000 actinobacteria strains.</title>
        <authorList>
            <person name="Klenk H.-P."/>
        </authorList>
    </citation>
    <scope>NUCLEOTIDE SEQUENCE [LARGE SCALE GENOMIC DNA]</scope>
    <source>
        <strain evidence="2 3">DSM 8251</strain>
    </source>
</reference>
<dbReference type="Proteomes" id="UP000316196">
    <property type="component" value="Unassembled WGS sequence"/>
</dbReference>
<feature type="transmembrane region" description="Helical" evidence="1">
    <location>
        <begin position="63"/>
        <end position="80"/>
    </location>
</feature>
<feature type="transmembrane region" description="Helical" evidence="1">
    <location>
        <begin position="222"/>
        <end position="252"/>
    </location>
</feature>
<feature type="transmembrane region" description="Helical" evidence="1">
    <location>
        <begin position="273"/>
        <end position="291"/>
    </location>
</feature>
<evidence type="ECO:0008006" key="4">
    <source>
        <dbReference type="Google" id="ProtNLM"/>
    </source>
</evidence>
<dbReference type="EMBL" id="VFOR01000001">
    <property type="protein sequence ID" value="TQL62671.1"/>
    <property type="molecule type" value="Genomic_DNA"/>
</dbReference>
<name>A0A542ZQN6_9ACTN</name>
<proteinExistence type="predicted"/>
<sequence length="397" mass="41802">MDCRRCHTRLPGVAHYCHICGQDMRSEDQARRNHFAVNPDEPVASFAIVSTVMPRGVGQRPQTYRTALLIALAAALLASIFGALPIAVLLAAFAIPVVYIVYLYDVNMWKDAPLPVTGMAFVLTAALGGCFVAAVRSLLPPATSFSGGIDLVGMAVAILLVPVVGELLRQIGPLFLVGRPRFDDLMDGVTFGIISGVAYAAADTLVRHWPLLTGGFVENGDVGLWIFLVILEGFVKPLLIGTATGIACAEFAGLGQGYDGFSLRWARGLGEAILANVLYNLGIVLSAAFISDRAVTLAIQLIVGLVVLGILVLRMRGILHVGLMEAALEASAREGVGVASGVGDQGELGFCPRCEMPLLEQSTFCSACGTAVHEAGRRVSRPVVTTASRAADEGTEA</sequence>
<evidence type="ECO:0000313" key="3">
    <source>
        <dbReference type="Proteomes" id="UP000316196"/>
    </source>
</evidence>
<keyword evidence="1" id="KW-1133">Transmembrane helix</keyword>
<keyword evidence="3" id="KW-1185">Reference proteome</keyword>
<feature type="transmembrane region" description="Helical" evidence="1">
    <location>
        <begin position="116"/>
        <end position="139"/>
    </location>
</feature>
<keyword evidence="1" id="KW-0472">Membrane</keyword>